<comment type="caution">
    <text evidence="1">The sequence shown here is derived from an EMBL/GenBank/DDBJ whole genome shotgun (WGS) entry which is preliminary data.</text>
</comment>
<reference evidence="1" key="1">
    <citation type="submission" date="2022-08" db="EMBL/GenBank/DDBJ databases">
        <title>Genome Sequence of Lecanicillium fungicola.</title>
        <authorList>
            <person name="Buettner E."/>
        </authorList>
    </citation>
    <scope>NUCLEOTIDE SEQUENCE</scope>
    <source>
        <strain evidence="1">Babe33</strain>
    </source>
</reference>
<keyword evidence="2" id="KW-1185">Reference proteome</keyword>
<dbReference type="Proteomes" id="UP001143910">
    <property type="component" value="Unassembled WGS sequence"/>
</dbReference>
<gene>
    <name evidence="1" type="ORF">NQ176_g10319</name>
</gene>
<evidence type="ECO:0000313" key="1">
    <source>
        <dbReference type="EMBL" id="KAJ2966070.1"/>
    </source>
</evidence>
<organism evidence="1 2">
    <name type="scientific">Zarea fungicola</name>
    <dbReference type="NCBI Taxonomy" id="93591"/>
    <lineage>
        <taxon>Eukaryota</taxon>
        <taxon>Fungi</taxon>
        <taxon>Dikarya</taxon>
        <taxon>Ascomycota</taxon>
        <taxon>Pezizomycotina</taxon>
        <taxon>Sordariomycetes</taxon>
        <taxon>Hypocreomycetidae</taxon>
        <taxon>Hypocreales</taxon>
        <taxon>Cordycipitaceae</taxon>
        <taxon>Zarea</taxon>
    </lineage>
</organism>
<sequence>MKWGLIPFWTKRNPDYTSMLKTINCRSDSLSTPGGMWASMKARKRCIVVAQGFFEWLKTGPKDKLPHYVKRADGQLMCFAGLWDCVQYDDSDVKQYTFTIITTDSNKQLKFLHDRMPVILEPGSEAMRQWLDPTSYEWTRELQALLQPFNGDVEVYPVSKDVGKVGNNSPSFIRPLYSKENKSNIANFFSSGKREKKQDTAEEASPKPTLNIAEEKGLGVKRKEPPVATVESPMKKQLGDRRLSRVSSTHNVGKAPVSTKGTQKITKFFSS</sequence>
<accession>A0ACC1MGZ3</accession>
<evidence type="ECO:0000313" key="2">
    <source>
        <dbReference type="Proteomes" id="UP001143910"/>
    </source>
</evidence>
<name>A0ACC1MGZ3_9HYPO</name>
<proteinExistence type="predicted"/>
<protein>
    <submittedName>
        <fullName evidence="1">Uncharacterized protein</fullName>
    </submittedName>
</protein>
<dbReference type="EMBL" id="JANJQO010002752">
    <property type="protein sequence ID" value="KAJ2966070.1"/>
    <property type="molecule type" value="Genomic_DNA"/>
</dbReference>